<keyword evidence="2" id="KW-1185">Reference proteome</keyword>
<proteinExistence type="predicted"/>
<dbReference type="Proteomes" id="UP000230423">
    <property type="component" value="Unassembled WGS sequence"/>
</dbReference>
<sequence>MIGDSIASDYDDFEKKDNQEWWLNDVKTVNMLCDRVADIFGNPVSICKSDGTFTSTGVNNIQCTNRCCSSDYCNLPTSSTGITGYSLLLLMFVQCKLGF</sequence>
<evidence type="ECO:0000313" key="2">
    <source>
        <dbReference type="Proteomes" id="UP000230423"/>
    </source>
</evidence>
<dbReference type="AlphaFoldDB" id="A0A2G9UK05"/>
<protein>
    <submittedName>
        <fullName evidence="1">Uncharacterized protein</fullName>
    </submittedName>
</protein>
<dbReference type="EMBL" id="KZ346253">
    <property type="protein sequence ID" value="PIO70486.1"/>
    <property type="molecule type" value="Genomic_DNA"/>
</dbReference>
<reference evidence="1 2" key="1">
    <citation type="submission" date="2015-09" db="EMBL/GenBank/DDBJ databases">
        <title>Draft genome of the parasitic nematode Teladorsagia circumcincta isolate WARC Sus (inbred).</title>
        <authorList>
            <person name="Mitreva M."/>
        </authorList>
    </citation>
    <scope>NUCLEOTIDE SEQUENCE [LARGE SCALE GENOMIC DNA]</scope>
    <source>
        <strain evidence="1 2">S</strain>
    </source>
</reference>
<dbReference type="OrthoDB" id="5899358at2759"/>
<gene>
    <name evidence="1" type="ORF">TELCIR_07656</name>
</gene>
<accession>A0A2G9UK05</accession>
<evidence type="ECO:0000313" key="1">
    <source>
        <dbReference type="EMBL" id="PIO70486.1"/>
    </source>
</evidence>
<organism evidence="1 2">
    <name type="scientific">Teladorsagia circumcincta</name>
    <name type="common">Brown stomach worm</name>
    <name type="synonym">Ostertagia circumcincta</name>
    <dbReference type="NCBI Taxonomy" id="45464"/>
    <lineage>
        <taxon>Eukaryota</taxon>
        <taxon>Metazoa</taxon>
        <taxon>Ecdysozoa</taxon>
        <taxon>Nematoda</taxon>
        <taxon>Chromadorea</taxon>
        <taxon>Rhabditida</taxon>
        <taxon>Rhabditina</taxon>
        <taxon>Rhabditomorpha</taxon>
        <taxon>Strongyloidea</taxon>
        <taxon>Trichostrongylidae</taxon>
        <taxon>Teladorsagia</taxon>
    </lineage>
</organism>
<name>A0A2G9UK05_TELCI</name>